<evidence type="ECO:0000313" key="2">
    <source>
        <dbReference type="Proteomes" id="UP001153069"/>
    </source>
</evidence>
<reference evidence="1" key="1">
    <citation type="submission" date="2020-06" db="EMBL/GenBank/DDBJ databases">
        <authorList>
            <consortium name="Plant Systems Biology data submission"/>
        </authorList>
    </citation>
    <scope>NUCLEOTIDE SEQUENCE</scope>
    <source>
        <strain evidence="1">D6</strain>
    </source>
</reference>
<dbReference type="Gene3D" id="3.40.50.1820">
    <property type="entry name" value="alpha/beta hydrolase"/>
    <property type="match status" value="1"/>
</dbReference>
<dbReference type="EMBL" id="CAICTM010000189">
    <property type="protein sequence ID" value="CAB9504240.1"/>
    <property type="molecule type" value="Genomic_DNA"/>
</dbReference>
<dbReference type="AlphaFoldDB" id="A0A9N8DLH5"/>
<organism evidence="1 2">
    <name type="scientific">Seminavis robusta</name>
    <dbReference type="NCBI Taxonomy" id="568900"/>
    <lineage>
        <taxon>Eukaryota</taxon>
        <taxon>Sar</taxon>
        <taxon>Stramenopiles</taxon>
        <taxon>Ochrophyta</taxon>
        <taxon>Bacillariophyta</taxon>
        <taxon>Bacillariophyceae</taxon>
        <taxon>Bacillariophycidae</taxon>
        <taxon>Naviculales</taxon>
        <taxon>Naviculaceae</taxon>
        <taxon>Seminavis</taxon>
    </lineage>
</organism>
<protein>
    <submittedName>
        <fullName evidence="1">Haloalkane dehalogenase 3</fullName>
    </submittedName>
</protein>
<dbReference type="OrthoDB" id="408373at2759"/>
<evidence type="ECO:0000313" key="1">
    <source>
        <dbReference type="EMBL" id="CAB9504240.1"/>
    </source>
</evidence>
<gene>
    <name evidence="1" type="ORF">SEMRO_190_G081880.1</name>
</gene>
<accession>A0A9N8DLH5</accession>
<proteinExistence type="predicted"/>
<dbReference type="SUPFAM" id="SSF53474">
    <property type="entry name" value="alpha/beta-Hydrolases"/>
    <property type="match status" value="1"/>
</dbReference>
<sequence>MSYSDWPKDVAAFFENVRLPNVGEEMILVQNIFVEQMLPASVLRNLTEQEMAVYNAPYLTPGESRRPTLTWPRQIPINGTPPEVADVVTTYSAWMGENEMPKLLISAIPGILLNGEKLELARTWKNQEEVTVDGIHFIQEDSPNEIAEAIENWLEGDTFPQVLAESTSTSGPDDSSGPTTMQTTNGCIYLWFLFATLLLRKVW</sequence>
<keyword evidence="2" id="KW-1185">Reference proteome</keyword>
<dbReference type="Proteomes" id="UP001153069">
    <property type="component" value="Unassembled WGS sequence"/>
</dbReference>
<comment type="caution">
    <text evidence="1">The sequence shown here is derived from an EMBL/GenBank/DDBJ whole genome shotgun (WGS) entry which is preliminary data.</text>
</comment>
<name>A0A9N8DLH5_9STRA</name>
<dbReference type="InterPro" id="IPR029058">
    <property type="entry name" value="AB_hydrolase_fold"/>
</dbReference>